<accession>A0A520XGB3</accession>
<reference evidence="5 6" key="1">
    <citation type="submission" date="2019-01" db="EMBL/GenBank/DDBJ databases">
        <title>Insights into ecological role of a new deltaproteobacterial order Candidatus Sinidesulfobacterales (Sva0485) by metagenomics and metatranscriptomics.</title>
        <authorList>
            <person name="Tan S."/>
            <person name="Liu J."/>
            <person name="Fang Y."/>
            <person name="Hedlund B."/>
            <person name="Lian Z.-H."/>
            <person name="Huang L.-Y."/>
            <person name="Li J.-T."/>
            <person name="Huang L.-N."/>
            <person name="Li W.-J."/>
            <person name="Jiang H.-C."/>
            <person name="Dong H.-L."/>
            <person name="Shu W.-S."/>
        </authorList>
    </citation>
    <scope>NUCLEOTIDE SEQUENCE [LARGE SCALE GENOMIC DNA]</scope>
    <source>
        <strain evidence="5">AP4</strain>
    </source>
</reference>
<comment type="caution">
    <text evidence="5">The sequence shown here is derived from an EMBL/GenBank/DDBJ whole genome shotgun (WGS) entry which is preliminary data.</text>
</comment>
<sequence length="224" mass="25487">MSKVIVFDTETTGITEPVLIEAAGIIINGSPFDKQTETLNNRYNPGKPISFGAMATHNILDCDLENCPPATEFRLPENTAYLVGHNIDFDWEVIGKPEVKLIDTLPMARKLWPDFDSHNLGALSYALCDEFARPKIREKLISRHSALTDVELCLELLRFILKEKTGLKSWGDIWIFSEEARIPDIMPFGKYKGTAIKDLPEDYKDWLLKQSDIDKYLKIALRTN</sequence>
<keyword evidence="2" id="KW-0378">Hydrolase</keyword>
<dbReference type="EMBL" id="SHMQ01000002">
    <property type="protein sequence ID" value="RZV40224.1"/>
    <property type="molecule type" value="Genomic_DNA"/>
</dbReference>
<dbReference type="InterPro" id="IPR024530">
    <property type="entry name" value="QSregVF_b"/>
</dbReference>
<evidence type="ECO:0000256" key="3">
    <source>
        <dbReference type="ARBA" id="ARBA00022839"/>
    </source>
</evidence>
<protein>
    <submittedName>
        <fullName evidence="5">3'-5' exonuclease</fullName>
    </submittedName>
</protein>
<feature type="domain" description="Exonuclease" evidence="4">
    <location>
        <begin position="3"/>
        <end position="166"/>
    </location>
</feature>
<dbReference type="GO" id="GO:0003676">
    <property type="term" value="F:nucleic acid binding"/>
    <property type="evidence" value="ECO:0007669"/>
    <property type="project" value="InterPro"/>
</dbReference>
<organism evidence="5 6">
    <name type="scientific">Candidatus Acidulodesulfobacterium acidiphilum</name>
    <dbReference type="NCBI Taxonomy" id="2597224"/>
    <lineage>
        <taxon>Bacteria</taxon>
        <taxon>Deltaproteobacteria</taxon>
        <taxon>Candidatus Acidulodesulfobacterales</taxon>
        <taxon>Candidatus Acidulodesulfobacterium</taxon>
    </lineage>
</organism>
<evidence type="ECO:0000256" key="2">
    <source>
        <dbReference type="ARBA" id="ARBA00022801"/>
    </source>
</evidence>
<dbReference type="InterPro" id="IPR012337">
    <property type="entry name" value="RNaseH-like_sf"/>
</dbReference>
<dbReference type="Pfam" id="PF12843">
    <property type="entry name" value="QSregVF_b"/>
    <property type="match status" value="1"/>
</dbReference>
<dbReference type="Gene3D" id="3.30.420.10">
    <property type="entry name" value="Ribonuclease H-like superfamily/Ribonuclease H"/>
    <property type="match status" value="1"/>
</dbReference>
<gene>
    <name evidence="5" type="ORF">EVJ48_01660</name>
</gene>
<evidence type="ECO:0000259" key="4">
    <source>
        <dbReference type="SMART" id="SM00479"/>
    </source>
</evidence>
<dbReference type="GO" id="GO:0008408">
    <property type="term" value="F:3'-5' exonuclease activity"/>
    <property type="evidence" value="ECO:0007669"/>
    <property type="project" value="TreeGrafter"/>
</dbReference>
<dbReference type="Proteomes" id="UP000322454">
    <property type="component" value="Unassembled WGS sequence"/>
</dbReference>
<dbReference type="InterPro" id="IPR036397">
    <property type="entry name" value="RNaseH_sf"/>
</dbReference>
<evidence type="ECO:0000313" key="6">
    <source>
        <dbReference type="Proteomes" id="UP000322454"/>
    </source>
</evidence>
<dbReference type="Pfam" id="PF00929">
    <property type="entry name" value="RNase_T"/>
    <property type="match status" value="1"/>
</dbReference>
<dbReference type="PANTHER" id="PTHR30231:SF4">
    <property type="entry name" value="PROTEIN NEN2"/>
    <property type="match status" value="1"/>
</dbReference>
<dbReference type="SUPFAM" id="SSF53098">
    <property type="entry name" value="Ribonuclease H-like"/>
    <property type="match status" value="1"/>
</dbReference>
<dbReference type="SMART" id="SM00479">
    <property type="entry name" value="EXOIII"/>
    <property type="match status" value="1"/>
</dbReference>
<dbReference type="AlphaFoldDB" id="A0A520XGB3"/>
<dbReference type="InterPro" id="IPR013520">
    <property type="entry name" value="Ribonucl_H"/>
</dbReference>
<evidence type="ECO:0000313" key="5">
    <source>
        <dbReference type="EMBL" id="RZV40224.1"/>
    </source>
</evidence>
<dbReference type="PANTHER" id="PTHR30231">
    <property type="entry name" value="DNA POLYMERASE III SUBUNIT EPSILON"/>
    <property type="match status" value="1"/>
</dbReference>
<name>A0A520XGB3_9DELT</name>
<dbReference type="CDD" id="cd06127">
    <property type="entry name" value="DEDDh"/>
    <property type="match status" value="1"/>
</dbReference>
<keyword evidence="1" id="KW-0540">Nuclease</keyword>
<proteinExistence type="predicted"/>
<evidence type="ECO:0000256" key="1">
    <source>
        <dbReference type="ARBA" id="ARBA00022722"/>
    </source>
</evidence>
<keyword evidence="3 5" id="KW-0269">Exonuclease</keyword>